<keyword evidence="6" id="KW-1185">Reference proteome</keyword>
<dbReference type="PANTHER" id="PTHR24276">
    <property type="entry name" value="POLYSERASE-RELATED"/>
    <property type="match status" value="1"/>
</dbReference>
<evidence type="ECO:0000313" key="5">
    <source>
        <dbReference type="EMBL" id="OMJ28517.1"/>
    </source>
</evidence>
<name>A0A1R1YNM3_9FUNG</name>
<evidence type="ECO:0000259" key="4">
    <source>
        <dbReference type="PROSITE" id="PS50240"/>
    </source>
</evidence>
<dbReference type="GO" id="GO:0004252">
    <property type="term" value="F:serine-type endopeptidase activity"/>
    <property type="evidence" value="ECO:0007669"/>
    <property type="project" value="InterPro"/>
</dbReference>
<keyword evidence="3" id="KW-0732">Signal</keyword>
<proteinExistence type="predicted"/>
<dbReference type="PROSITE" id="PS50240">
    <property type="entry name" value="TRYPSIN_DOM"/>
    <property type="match status" value="1"/>
</dbReference>
<dbReference type="GO" id="GO:0006508">
    <property type="term" value="P:proteolysis"/>
    <property type="evidence" value="ECO:0007669"/>
    <property type="project" value="InterPro"/>
</dbReference>
<dbReference type="Pfam" id="PF00089">
    <property type="entry name" value="Trypsin"/>
    <property type="match status" value="1"/>
</dbReference>
<dbReference type="InterPro" id="IPR043504">
    <property type="entry name" value="Peptidase_S1_PA_chymotrypsin"/>
</dbReference>
<reference evidence="6" key="1">
    <citation type="submission" date="2017-01" db="EMBL/GenBank/DDBJ databases">
        <authorList>
            <person name="Wang Y."/>
            <person name="White M."/>
            <person name="Kvist S."/>
            <person name="Moncalvo J.-M."/>
        </authorList>
    </citation>
    <scope>NUCLEOTIDE SEQUENCE [LARGE SCALE GENOMIC DNA]</scope>
    <source>
        <strain evidence="6">ID-206-W2</strain>
    </source>
</reference>
<feature type="compositionally biased region" description="Low complexity" evidence="2">
    <location>
        <begin position="306"/>
        <end position="352"/>
    </location>
</feature>
<evidence type="ECO:0000313" key="6">
    <source>
        <dbReference type="Proteomes" id="UP000187429"/>
    </source>
</evidence>
<dbReference type="OrthoDB" id="6380398at2759"/>
<feature type="chain" id="PRO_5010225418" evidence="3">
    <location>
        <begin position="17"/>
        <end position="531"/>
    </location>
</feature>
<evidence type="ECO:0000256" key="3">
    <source>
        <dbReference type="SAM" id="SignalP"/>
    </source>
</evidence>
<gene>
    <name evidence="5" type="ORF">AYI69_g2008</name>
</gene>
<feature type="region of interest" description="Disordered" evidence="2">
    <location>
        <begin position="297"/>
        <end position="352"/>
    </location>
</feature>
<evidence type="ECO:0000256" key="2">
    <source>
        <dbReference type="SAM" id="MobiDB-lite"/>
    </source>
</evidence>
<feature type="signal peptide" evidence="3">
    <location>
        <begin position="1"/>
        <end position="16"/>
    </location>
</feature>
<dbReference type="SMART" id="SM00020">
    <property type="entry name" value="Tryp_SPc"/>
    <property type="match status" value="1"/>
</dbReference>
<dbReference type="AlphaFoldDB" id="A0A1R1YNM3"/>
<comment type="caution">
    <text evidence="5">The sequence shown here is derived from an EMBL/GenBank/DDBJ whole genome shotgun (WGS) entry which is preliminary data.</text>
</comment>
<feature type="domain" description="Peptidase S1" evidence="4">
    <location>
        <begin position="9"/>
        <end position="266"/>
    </location>
</feature>
<evidence type="ECO:0000256" key="1">
    <source>
        <dbReference type="ARBA" id="ARBA00023157"/>
    </source>
</evidence>
<dbReference type="InterPro" id="IPR050430">
    <property type="entry name" value="Peptidase_S1"/>
</dbReference>
<organism evidence="5 6">
    <name type="scientific">Smittium culicis</name>
    <dbReference type="NCBI Taxonomy" id="133412"/>
    <lineage>
        <taxon>Eukaryota</taxon>
        <taxon>Fungi</taxon>
        <taxon>Fungi incertae sedis</taxon>
        <taxon>Zoopagomycota</taxon>
        <taxon>Kickxellomycotina</taxon>
        <taxon>Harpellomycetes</taxon>
        <taxon>Harpellales</taxon>
        <taxon>Legeriomycetaceae</taxon>
        <taxon>Smittium</taxon>
    </lineage>
</organism>
<dbReference type="Proteomes" id="UP000187429">
    <property type="component" value="Unassembled WGS sequence"/>
</dbReference>
<sequence length="531" mass="57384">MKLIAYSILLASTLSASVPTQASRRPRVVDVSNADITDFTYITTEESSYGGSLNYCGGALITSRHILTSAECASRLGGKLDLSAIRTGYGSANLDEAIRGDVLVEKITLIRTRESTNSKYYALAVYELSEPVDSTVTSFAKIHDFEPKDGSKVAYVGWGDRTNSSSKLLQRSEELVSYGQECNEAYKNLGISSDWMVCTKPAKAEFSCIREEGGPLVALDVSGNPIVGIKTSFNDSHDYSGCNKANPVGLYTNPYGYMEEITGIVKVPIELLTIRFDKRPLEEKDIEIQKITGFKKGYVPPKDEPTSSTTSSSTSATSSSTSTTISSTSTTISLTSTTSSSTSNTSSSSSTSISIETPVKKSSFCATGVLLDDGFGNVTNCSKDDKVCGLNSQNNYDCVNEAYYKRFCIQNNILVYGENGSIRDCTLERKICGKNSQGLNTCIDKEPSKNTCDSDTILNYNNGTTENCALSYRVCGKHYFEGFGCNDRNDFPPSCILGTKLIVGNGKVRDCAHVGQTCGKTPEGDFDCIDI</sequence>
<dbReference type="Gene3D" id="2.40.10.10">
    <property type="entry name" value="Trypsin-like serine proteases"/>
    <property type="match status" value="1"/>
</dbReference>
<accession>A0A1R1YNM3</accession>
<dbReference type="InterPro" id="IPR001254">
    <property type="entry name" value="Trypsin_dom"/>
</dbReference>
<dbReference type="SUPFAM" id="SSF50494">
    <property type="entry name" value="Trypsin-like serine proteases"/>
    <property type="match status" value="1"/>
</dbReference>
<dbReference type="EMBL" id="LSSM01000563">
    <property type="protein sequence ID" value="OMJ28517.1"/>
    <property type="molecule type" value="Genomic_DNA"/>
</dbReference>
<protein>
    <submittedName>
        <fullName evidence="5">Trypsin 3A1</fullName>
    </submittedName>
</protein>
<dbReference type="PANTHER" id="PTHR24276:SF98">
    <property type="entry name" value="FI18310P1-RELATED"/>
    <property type="match status" value="1"/>
</dbReference>
<dbReference type="InterPro" id="IPR009003">
    <property type="entry name" value="Peptidase_S1_PA"/>
</dbReference>
<keyword evidence="1" id="KW-1015">Disulfide bond</keyword>